<dbReference type="HOGENOM" id="CLU_1132050_0_0_9"/>
<dbReference type="RefSeq" id="WP_029162759.1">
    <property type="nucleotide sequence ID" value="NZ_CP009933.1"/>
</dbReference>
<gene>
    <name evidence="2" type="ORF">CSCA_0851</name>
</gene>
<evidence type="ECO:0000313" key="3">
    <source>
        <dbReference type="Proteomes" id="UP000033115"/>
    </source>
</evidence>
<reference evidence="2 3" key="1">
    <citation type="journal article" date="2015" name="J. Biotechnol.">
        <title>Complete genome sequence of a malodorant-producing acetogen, Clostridium scatologenes ATCC 25775(T).</title>
        <authorList>
            <person name="Zhu Z."/>
            <person name="Guo T."/>
            <person name="Zheng H."/>
            <person name="Song T."/>
            <person name="Ouyang P."/>
            <person name="Xie J."/>
        </authorList>
    </citation>
    <scope>NUCLEOTIDE SEQUENCE [LARGE SCALE GENOMIC DNA]</scope>
    <source>
        <strain evidence="2 3">ATCC 25775</strain>
    </source>
</reference>
<keyword evidence="3" id="KW-1185">Reference proteome</keyword>
<keyword evidence="1" id="KW-0472">Membrane</keyword>
<keyword evidence="1" id="KW-1133">Transmembrane helix</keyword>
<keyword evidence="1" id="KW-0812">Transmembrane</keyword>
<feature type="transmembrane region" description="Helical" evidence="1">
    <location>
        <begin position="216"/>
        <end position="236"/>
    </location>
</feature>
<feature type="transmembrane region" description="Helical" evidence="1">
    <location>
        <begin position="96"/>
        <end position="120"/>
    </location>
</feature>
<proteinExistence type="predicted"/>
<dbReference type="AlphaFoldDB" id="A0A0E3GQ54"/>
<evidence type="ECO:0000313" key="2">
    <source>
        <dbReference type="EMBL" id="AKA67976.1"/>
    </source>
</evidence>
<feature type="transmembrane region" description="Helical" evidence="1">
    <location>
        <begin position="58"/>
        <end position="76"/>
    </location>
</feature>
<protein>
    <submittedName>
        <fullName evidence="2">Uncharacterized protein</fullName>
    </submittedName>
</protein>
<feature type="transmembrane region" description="Helical" evidence="1">
    <location>
        <begin position="140"/>
        <end position="159"/>
    </location>
</feature>
<name>A0A0E3GQ54_CLOSL</name>
<dbReference type="KEGG" id="csq:CSCA_0851"/>
<dbReference type="EMBL" id="CP009933">
    <property type="protein sequence ID" value="AKA67976.1"/>
    <property type="molecule type" value="Genomic_DNA"/>
</dbReference>
<evidence type="ECO:0000256" key="1">
    <source>
        <dbReference type="SAM" id="Phobius"/>
    </source>
</evidence>
<organism evidence="2 3">
    <name type="scientific">Clostridium scatologenes</name>
    <dbReference type="NCBI Taxonomy" id="1548"/>
    <lineage>
        <taxon>Bacteria</taxon>
        <taxon>Bacillati</taxon>
        <taxon>Bacillota</taxon>
        <taxon>Clostridia</taxon>
        <taxon>Eubacteriales</taxon>
        <taxon>Clostridiaceae</taxon>
        <taxon>Clostridium</taxon>
    </lineage>
</organism>
<sequence>MLKQIFVIAKQELKSLLKNWITIICSIALLIAPIFVYSPIERNEQWNVLYAAYQCNHALVILGVMVIPIIVMSIYYKDEITEMPVIIFSQHITGKIYAVGKFLGAYCYCLFFCILENLIWMLMPLYFKQIPYLPIQFFKYFILYSATSYLAMAAFAYFIDIMFNIKPLTIFIPMILFLCSSGDNTPKISLMISGIYMDNLYIGKALSPETINIIMINRTFITILAFVLIIISILKFSTEKLMNRR</sequence>
<dbReference type="STRING" id="1548.CSCA_0851"/>
<feature type="transmembrane region" description="Helical" evidence="1">
    <location>
        <begin position="20"/>
        <end position="38"/>
    </location>
</feature>
<dbReference type="Proteomes" id="UP000033115">
    <property type="component" value="Chromosome"/>
</dbReference>
<accession>A0A0E3GQ54</accession>